<keyword evidence="5" id="KW-0732">Signal</keyword>
<dbReference type="InterPro" id="IPR050738">
    <property type="entry name" value="Sulfatase"/>
</dbReference>
<dbReference type="InterPro" id="IPR036526">
    <property type="entry name" value="C-N_Hydrolase_sf"/>
</dbReference>
<feature type="transmembrane region" description="Helical" evidence="9">
    <location>
        <begin position="713"/>
        <end position="733"/>
    </location>
</feature>
<comment type="cofactor">
    <cofactor evidence="1">
        <name>Ca(2+)</name>
        <dbReference type="ChEBI" id="CHEBI:29108"/>
    </cofactor>
</comment>
<dbReference type="Pfam" id="PF00884">
    <property type="entry name" value="Sulfatase"/>
    <property type="match status" value="1"/>
</dbReference>
<comment type="similarity">
    <text evidence="3">Belongs to the sulfatase family.</text>
</comment>
<keyword evidence="7" id="KW-0106">Calcium</keyword>
<dbReference type="CDD" id="cd03379">
    <property type="entry name" value="beta_CA_cladeD"/>
    <property type="match status" value="1"/>
</dbReference>
<keyword evidence="4 8" id="KW-0479">Metal-binding</keyword>
<keyword evidence="6" id="KW-0378">Hydrolase</keyword>
<dbReference type="InterPro" id="IPR036874">
    <property type="entry name" value="Carbonic_anhydrase_sf"/>
</dbReference>
<feature type="transmembrane region" description="Helical" evidence="9">
    <location>
        <begin position="333"/>
        <end position="353"/>
    </location>
</feature>
<comment type="similarity">
    <text evidence="2">Belongs to the beta-class carbonic anhydrase family.</text>
</comment>
<dbReference type="InterPro" id="IPR019910">
    <property type="entry name" value="Lucif-like_OxRdtase_MSMEG_4879"/>
</dbReference>
<dbReference type="PANTHER" id="PTHR42693:SF42">
    <property type="entry name" value="ARYLSULFATASE G"/>
    <property type="match status" value="1"/>
</dbReference>
<dbReference type="InterPro" id="IPR036661">
    <property type="entry name" value="Luciferase-like_sf"/>
</dbReference>
<dbReference type="Pfam" id="PF00795">
    <property type="entry name" value="CN_hydrolase"/>
    <property type="match status" value="1"/>
</dbReference>
<dbReference type="Gene3D" id="3.30.1120.10">
    <property type="match status" value="1"/>
</dbReference>
<evidence type="ECO:0000256" key="4">
    <source>
        <dbReference type="ARBA" id="ARBA00022723"/>
    </source>
</evidence>
<dbReference type="GO" id="GO:0008270">
    <property type="term" value="F:zinc ion binding"/>
    <property type="evidence" value="ECO:0007669"/>
    <property type="project" value="InterPro"/>
</dbReference>
<keyword evidence="9" id="KW-0472">Membrane</keyword>
<feature type="transmembrane region" description="Helical" evidence="9">
    <location>
        <begin position="456"/>
        <end position="476"/>
    </location>
</feature>
<dbReference type="Gene3D" id="3.40.1050.10">
    <property type="entry name" value="Carbonic anhydrase"/>
    <property type="match status" value="1"/>
</dbReference>
<keyword evidence="9" id="KW-0812">Transmembrane</keyword>
<keyword evidence="9" id="KW-1133">Transmembrane helix</keyword>
<feature type="transmembrane region" description="Helical" evidence="9">
    <location>
        <begin position="399"/>
        <end position="420"/>
    </location>
</feature>
<proteinExistence type="inferred from homology"/>
<dbReference type="SUPFAM" id="SSF53056">
    <property type="entry name" value="beta-carbonic anhydrase, cab"/>
    <property type="match status" value="1"/>
</dbReference>
<dbReference type="Pfam" id="PF00296">
    <property type="entry name" value="Bac_luciferase"/>
    <property type="match status" value="1"/>
</dbReference>
<dbReference type="SUPFAM" id="SSF56317">
    <property type="entry name" value="Carbon-nitrogen hydrolase"/>
    <property type="match status" value="1"/>
</dbReference>
<evidence type="ECO:0000256" key="9">
    <source>
        <dbReference type="SAM" id="Phobius"/>
    </source>
</evidence>
<evidence type="ECO:0000256" key="1">
    <source>
        <dbReference type="ARBA" id="ARBA00001913"/>
    </source>
</evidence>
<dbReference type="Gene3D" id="3.40.720.10">
    <property type="entry name" value="Alkaline Phosphatase, subunit A"/>
    <property type="match status" value="2"/>
</dbReference>
<dbReference type="OrthoDB" id="103349at2759"/>
<dbReference type="SUPFAM" id="SSF53649">
    <property type="entry name" value="Alkaline phosphatase-like"/>
    <property type="match status" value="1"/>
</dbReference>
<feature type="transmembrane region" description="Helical" evidence="9">
    <location>
        <begin position="432"/>
        <end position="450"/>
    </location>
</feature>
<dbReference type="Proteomes" id="UP000601435">
    <property type="component" value="Unassembled WGS sequence"/>
</dbReference>
<dbReference type="InterPro" id="IPR000917">
    <property type="entry name" value="Sulfatase_N"/>
</dbReference>
<dbReference type="InterPro" id="IPR017850">
    <property type="entry name" value="Alkaline_phosphatase_core_sf"/>
</dbReference>
<name>A0A812IRQ1_9DINO</name>
<feature type="transmembrane region" description="Helical" evidence="9">
    <location>
        <begin position="365"/>
        <end position="387"/>
    </location>
</feature>
<protein>
    <submittedName>
        <fullName evidence="11">GALNS protein</fullName>
    </submittedName>
</protein>
<evidence type="ECO:0000256" key="5">
    <source>
        <dbReference type="ARBA" id="ARBA00022729"/>
    </source>
</evidence>
<dbReference type="Gene3D" id="3.60.110.10">
    <property type="entry name" value="Carbon-nitrogen hydrolase"/>
    <property type="match status" value="1"/>
</dbReference>
<dbReference type="GO" id="GO:0004065">
    <property type="term" value="F:arylsulfatase activity"/>
    <property type="evidence" value="ECO:0007669"/>
    <property type="project" value="TreeGrafter"/>
</dbReference>
<dbReference type="InterPro" id="IPR003010">
    <property type="entry name" value="C-N_Hydrolase"/>
</dbReference>
<dbReference type="GO" id="GO:0004089">
    <property type="term" value="F:carbonate dehydratase activity"/>
    <property type="evidence" value="ECO:0007669"/>
    <property type="project" value="InterPro"/>
</dbReference>
<evidence type="ECO:0000256" key="2">
    <source>
        <dbReference type="ARBA" id="ARBA00006217"/>
    </source>
</evidence>
<dbReference type="InterPro" id="IPR001765">
    <property type="entry name" value="Carbonic_anhydrase"/>
</dbReference>
<dbReference type="GO" id="GO:0016705">
    <property type="term" value="F:oxidoreductase activity, acting on paired donors, with incorporation or reduction of molecular oxygen"/>
    <property type="evidence" value="ECO:0007669"/>
    <property type="project" value="InterPro"/>
</dbReference>
<evidence type="ECO:0000313" key="11">
    <source>
        <dbReference type="EMBL" id="CAE7149479.1"/>
    </source>
</evidence>
<feature type="transmembrane region" description="Helical" evidence="9">
    <location>
        <begin position="527"/>
        <end position="545"/>
    </location>
</feature>
<keyword evidence="12" id="KW-1185">Reference proteome</keyword>
<gene>
    <name evidence="11" type="primary">GALNS</name>
    <name evidence="11" type="ORF">SNEC2469_LOCUS129</name>
</gene>
<dbReference type="EMBL" id="CAJNJA010000001">
    <property type="protein sequence ID" value="CAE7149479.1"/>
    <property type="molecule type" value="Genomic_DNA"/>
</dbReference>
<dbReference type="Gene3D" id="3.20.20.30">
    <property type="entry name" value="Luciferase-like domain"/>
    <property type="match status" value="1"/>
</dbReference>
<organism evidence="11 12">
    <name type="scientific">Symbiodinium necroappetens</name>
    <dbReference type="NCBI Taxonomy" id="1628268"/>
    <lineage>
        <taxon>Eukaryota</taxon>
        <taxon>Sar</taxon>
        <taxon>Alveolata</taxon>
        <taxon>Dinophyceae</taxon>
        <taxon>Suessiales</taxon>
        <taxon>Symbiodiniaceae</taxon>
        <taxon>Symbiodinium</taxon>
    </lineage>
</organism>
<keyword evidence="8" id="KW-0862">Zinc</keyword>
<comment type="cofactor">
    <cofactor evidence="8">
        <name>Zn(2+)</name>
        <dbReference type="ChEBI" id="CHEBI:29105"/>
    </cofactor>
    <text evidence="8">Binds 1 zinc ion per subunit.</text>
</comment>
<feature type="domain" description="CN hydrolase" evidence="10">
    <location>
        <begin position="855"/>
        <end position="1089"/>
    </location>
</feature>
<feature type="binding site" evidence="8">
    <location>
        <position position="833"/>
    </location>
    <ligand>
        <name>Zn(2+)</name>
        <dbReference type="ChEBI" id="CHEBI:29105"/>
    </ligand>
</feature>
<dbReference type="SUPFAM" id="SSF51679">
    <property type="entry name" value="Bacterial luciferase-like"/>
    <property type="match status" value="1"/>
</dbReference>
<dbReference type="CDD" id="cd01097">
    <property type="entry name" value="Tetrahydromethanopterin_reductase"/>
    <property type="match status" value="1"/>
</dbReference>
<dbReference type="CDD" id="cd07197">
    <property type="entry name" value="nitrilase"/>
    <property type="match status" value="1"/>
</dbReference>
<sequence>MIGADGVSNTLDDVIAVAKNAENAGLDNVWLANIFSFDAITTLALIGRETQRIGLGTAVTPTYPRHPTAIAQQALTTAAATNNRFTLGIGLSHKVVIEDMLGMSYDKPAKHMREYLSVLMPLARGEQANFEGEQYRVRGVALDVPGAERLPVVIAGLGPVMLKLAAQLADGTNTWMVGPKTMDGHILPALHDAGNADPTVVAGMPIVLTTNVDAAKEKIAKELTIYGQLPSYRAMLDREGAAGPADIAIVGDENQLRGEIKRFADMGVTDFNAAIMNTEAGAYDRTLDVVRIVFLRGSPERIYYTQRLGRYSVLLAVVVSAATQAVYFQDNVVFVILRVFAEVTMFMLMMVLLTARISRLRLAKVLLTLVLISLLTDSVLTLSGVGLNLASIELSLRALPAYLLAAFALYGASSVVAWGLNKPLVQGAGVMGVYVVAVSLNGLTNIAMALDTLPDYGRVMLLAFLLTLVLYGFTRLLPGDMGSTLQVLYRKGALLALLGVPMAVYLINVQVPVPVDEYQSYSTPVPGYLAGVFLLIWLMGVFYHLRIAVGVVQQTTTALSEHTGGAEQAWHVGLVDVLLLSQLAQLKQSTWRWLVFGRLVQALYWPAPWVSELVQQLAQHLVEPAERLAASAYRDNEGWARDVRKLIKRTDTLQDIPALETRGLLRTPSRGVHWLPPKPQVDRVRVDGVVFEEKWAGTKRRRKDKIRDPYEQAYWLIAVASIVVGVSTTLTVVQRAPEFEPKYLNVKWQDQMVRRLYDESIAPESAPVAEQFHARFNANGDMMDGAMLGLAEGDAHVIRNAGGVVTDDVIRSLTISQRLLGTREIMLIHHTDCGMLTFTDADLKQSIFDEIGMKPPFALEAFDDIDVDVRGFVYEVESGQLRELIRAADARVVVFPEMSITGYELAAEVVDPEDARLESIVSACADTGALALVGAPTRSDLGDHISMLCVAGSGVTVAYSKMCLSATEAERFCAGNSPVVIDVDGWRLGLGICKDTGVPAHAQSTADIGMDIYVAGVLDSVEESSIQLERAQLIAAHHGVWVVFASFAGATGGGYSHAAAQSRIWAPDGAVLACAGEDKPNVVLVVMDNLGWGEIGMQFLNFNVETQCTPSRSALMTGRHPVRSGTTKVEGRFPTDQGFDEWYGIANTTDEATYSAGFQFDPEVVETPHILESTRGKKPKEVKVYDRQARAEIDSDLTDRAIRFMQRSVKSDKPFFAYIPYTQVHLPTIPHPEFSGTTGNGRWADVLTEVDSRAGQLLDAIDDLGIRDNTVFIWMSENGPEEIYPHHGTSGPWRGTYFTALEGSLRTPFLLRWPGKVEAGSKHNEIMHITDLYPTLARIAGAAAPTDRAIDGLDQLDFITGKAERSARDGFPVYNGDTLQGYKWRNWKLHFKTQETMGSVIEQPGMPRLYNLLTDPKEQYDLIAHGGRDGEDNFWVMPAIMKLLMKHAESLAAEPPIPLGTPDPYEPANP</sequence>
<evidence type="ECO:0000256" key="7">
    <source>
        <dbReference type="ARBA" id="ARBA00022837"/>
    </source>
</evidence>
<dbReference type="PANTHER" id="PTHR42693">
    <property type="entry name" value="ARYLSULFATASE FAMILY MEMBER"/>
    <property type="match status" value="1"/>
</dbReference>
<dbReference type="InterPro" id="IPR011251">
    <property type="entry name" value="Luciferase-like_dom"/>
</dbReference>
<evidence type="ECO:0000256" key="6">
    <source>
        <dbReference type="ARBA" id="ARBA00022801"/>
    </source>
</evidence>
<evidence type="ECO:0000256" key="3">
    <source>
        <dbReference type="ARBA" id="ARBA00008779"/>
    </source>
</evidence>
<comment type="caution">
    <text evidence="11">The sequence shown here is derived from an EMBL/GenBank/DDBJ whole genome shotgun (WGS) entry which is preliminary data.</text>
</comment>
<feature type="transmembrane region" description="Helical" evidence="9">
    <location>
        <begin position="488"/>
        <end position="507"/>
    </location>
</feature>
<accession>A0A812IRQ1</accession>
<dbReference type="SMART" id="SM00947">
    <property type="entry name" value="Pro_CA"/>
    <property type="match status" value="1"/>
</dbReference>
<evidence type="ECO:0000256" key="8">
    <source>
        <dbReference type="PIRSR" id="PIRSR601765-1"/>
    </source>
</evidence>
<feature type="binding site" evidence="8">
    <location>
        <position position="830"/>
    </location>
    <ligand>
        <name>Zn(2+)</name>
        <dbReference type="ChEBI" id="CHEBI:29105"/>
    </ligand>
</feature>
<evidence type="ECO:0000259" key="10">
    <source>
        <dbReference type="PROSITE" id="PS50263"/>
    </source>
</evidence>
<dbReference type="PROSITE" id="PS50263">
    <property type="entry name" value="CN_HYDROLASE"/>
    <property type="match status" value="1"/>
</dbReference>
<dbReference type="NCBIfam" id="TIGR03564">
    <property type="entry name" value="F420_MSMEG_4879"/>
    <property type="match status" value="1"/>
</dbReference>
<feature type="transmembrane region" description="Helical" evidence="9">
    <location>
        <begin position="308"/>
        <end position="327"/>
    </location>
</feature>
<evidence type="ECO:0000313" key="12">
    <source>
        <dbReference type="Proteomes" id="UP000601435"/>
    </source>
</evidence>
<reference evidence="11" key="1">
    <citation type="submission" date="2021-02" db="EMBL/GenBank/DDBJ databases">
        <authorList>
            <person name="Dougan E. K."/>
            <person name="Rhodes N."/>
            <person name="Thang M."/>
            <person name="Chan C."/>
        </authorList>
    </citation>
    <scope>NUCLEOTIDE SEQUENCE</scope>
</reference>